<dbReference type="OrthoDB" id="77260at2759"/>
<proteinExistence type="predicted"/>
<accession>A0A067BQ06</accession>
<reference evidence="3 4" key="1">
    <citation type="journal article" date="2013" name="PLoS Genet.">
        <title>Distinctive expansion of potential virulence genes in the genome of the oomycete fish pathogen Saprolegnia parasitica.</title>
        <authorList>
            <person name="Jiang R.H."/>
            <person name="de Bruijn I."/>
            <person name="Haas B.J."/>
            <person name="Belmonte R."/>
            <person name="Lobach L."/>
            <person name="Christie J."/>
            <person name="van den Ackerveken G."/>
            <person name="Bottin A."/>
            <person name="Bulone V."/>
            <person name="Diaz-Moreno S.M."/>
            <person name="Dumas B."/>
            <person name="Fan L."/>
            <person name="Gaulin E."/>
            <person name="Govers F."/>
            <person name="Grenville-Briggs L.J."/>
            <person name="Horner N.R."/>
            <person name="Levin J.Z."/>
            <person name="Mammella M."/>
            <person name="Meijer H.J."/>
            <person name="Morris P."/>
            <person name="Nusbaum C."/>
            <person name="Oome S."/>
            <person name="Phillips A.J."/>
            <person name="van Rooyen D."/>
            <person name="Rzeszutek E."/>
            <person name="Saraiva M."/>
            <person name="Secombes C.J."/>
            <person name="Seidl M.F."/>
            <person name="Snel B."/>
            <person name="Stassen J.H."/>
            <person name="Sykes S."/>
            <person name="Tripathy S."/>
            <person name="van den Berg H."/>
            <person name="Vega-Arreguin J.C."/>
            <person name="Wawra S."/>
            <person name="Young S.K."/>
            <person name="Zeng Q."/>
            <person name="Dieguez-Uribeondo J."/>
            <person name="Russ C."/>
            <person name="Tyler B.M."/>
            <person name="van West P."/>
        </authorList>
    </citation>
    <scope>NUCLEOTIDE SEQUENCE [LARGE SCALE GENOMIC DNA]</scope>
    <source>
        <strain evidence="3 4">CBS 223.65</strain>
    </source>
</reference>
<sequence length="342" mass="38338">MAPPHDDHCVTRPESPILVPSMSLSPLPPKQRRTASTVDDDALQCHDNNPEDCPELTVTPNEAYNRLLKQVEASTAALADAQTQLLAKDEAIAALQTAQVASEASVARLEAETQQLQAKYQCEAKLRMQILLEHSKLQLRWQEAQAKAIELDAVKTELSAQEKRFQDKLEHERRVARIELKAAHSKINSLHQTILEMEYESVRKEQTKHDGPSQSAQSRHIQQELMGLQRQRCVSQSKWLFEGDTDHVESPRRTKADSKPKKRDEVNYLFDIAEQLLIFSKDSHLNALTTLEGFEDALEKKKAGGDHSTPPTSHAAAFDLAACEAIADEAEALLAQYLFQLP</sequence>
<dbReference type="Proteomes" id="UP000030745">
    <property type="component" value="Unassembled WGS sequence"/>
</dbReference>
<dbReference type="AlphaFoldDB" id="A0A067BQ06"/>
<protein>
    <submittedName>
        <fullName evidence="3">Uncharacterized protein</fullName>
    </submittedName>
</protein>
<evidence type="ECO:0000256" key="1">
    <source>
        <dbReference type="SAM" id="Coils"/>
    </source>
</evidence>
<feature type="compositionally biased region" description="Basic and acidic residues" evidence="2">
    <location>
        <begin position="1"/>
        <end position="11"/>
    </location>
</feature>
<name>A0A067BQ06_SAPPC</name>
<dbReference type="GeneID" id="24137538"/>
<dbReference type="EMBL" id="KK583388">
    <property type="protein sequence ID" value="KDO18855.1"/>
    <property type="molecule type" value="Genomic_DNA"/>
</dbReference>
<organism evidence="3 4">
    <name type="scientific">Saprolegnia parasitica (strain CBS 223.65)</name>
    <dbReference type="NCBI Taxonomy" id="695850"/>
    <lineage>
        <taxon>Eukaryota</taxon>
        <taxon>Sar</taxon>
        <taxon>Stramenopiles</taxon>
        <taxon>Oomycota</taxon>
        <taxon>Saprolegniomycetes</taxon>
        <taxon>Saprolegniales</taxon>
        <taxon>Saprolegniaceae</taxon>
        <taxon>Saprolegnia</taxon>
    </lineage>
</organism>
<gene>
    <name evidence="3" type="ORF">SPRG_15854</name>
</gene>
<feature type="region of interest" description="Disordered" evidence="2">
    <location>
        <begin position="1"/>
        <end position="51"/>
    </location>
</feature>
<dbReference type="KEGG" id="spar:SPRG_15854"/>
<dbReference type="OMA" id="ILEMEYE"/>
<keyword evidence="4" id="KW-1185">Reference proteome</keyword>
<evidence type="ECO:0000256" key="2">
    <source>
        <dbReference type="SAM" id="MobiDB-lite"/>
    </source>
</evidence>
<keyword evidence="1" id="KW-0175">Coiled coil</keyword>
<dbReference type="RefSeq" id="XP_012210438.1">
    <property type="nucleotide sequence ID" value="XM_012355048.1"/>
</dbReference>
<dbReference type="VEuPathDB" id="FungiDB:SPRG_15854"/>
<feature type="compositionally biased region" description="Low complexity" evidence="2">
    <location>
        <begin position="15"/>
        <end position="25"/>
    </location>
</feature>
<evidence type="ECO:0000313" key="3">
    <source>
        <dbReference type="EMBL" id="KDO18855.1"/>
    </source>
</evidence>
<feature type="coiled-coil region" evidence="1">
    <location>
        <begin position="64"/>
        <end position="126"/>
    </location>
</feature>
<evidence type="ECO:0000313" key="4">
    <source>
        <dbReference type="Proteomes" id="UP000030745"/>
    </source>
</evidence>